<organism evidence="1 2">
    <name type="scientific">Caerostris darwini</name>
    <dbReference type="NCBI Taxonomy" id="1538125"/>
    <lineage>
        <taxon>Eukaryota</taxon>
        <taxon>Metazoa</taxon>
        <taxon>Ecdysozoa</taxon>
        <taxon>Arthropoda</taxon>
        <taxon>Chelicerata</taxon>
        <taxon>Arachnida</taxon>
        <taxon>Araneae</taxon>
        <taxon>Araneomorphae</taxon>
        <taxon>Entelegynae</taxon>
        <taxon>Araneoidea</taxon>
        <taxon>Araneidae</taxon>
        <taxon>Caerostris</taxon>
    </lineage>
</organism>
<name>A0AAV4VMH8_9ARAC</name>
<evidence type="ECO:0000313" key="2">
    <source>
        <dbReference type="Proteomes" id="UP001054837"/>
    </source>
</evidence>
<accession>A0AAV4VMH8</accession>
<gene>
    <name evidence="1" type="ORF">CDAR_620251</name>
</gene>
<proteinExistence type="predicted"/>
<comment type="caution">
    <text evidence="1">The sequence shown here is derived from an EMBL/GenBank/DDBJ whole genome shotgun (WGS) entry which is preliminary data.</text>
</comment>
<keyword evidence="2" id="KW-1185">Reference proteome</keyword>
<protein>
    <submittedName>
        <fullName evidence="1">Uncharacterized protein</fullName>
    </submittedName>
</protein>
<reference evidence="1 2" key="1">
    <citation type="submission" date="2021-06" db="EMBL/GenBank/DDBJ databases">
        <title>Caerostris darwini draft genome.</title>
        <authorList>
            <person name="Kono N."/>
            <person name="Arakawa K."/>
        </authorList>
    </citation>
    <scope>NUCLEOTIDE SEQUENCE [LARGE SCALE GENOMIC DNA]</scope>
</reference>
<sequence length="150" mass="17201">MGYRNVFWYSDSEFPKMAFRGTGSIKKVSNGKGGQVLQGWKTVELGGKLLEDRNSQHSFSQQCCCFFLPFLQHFILFRIGDGGCSARGVLELCARKGFFFRFASRANEGVVEKIELSPVHKREKEKLSSRRISVKMAVERVPFWFLCLLF</sequence>
<dbReference type="EMBL" id="BPLQ01013219">
    <property type="protein sequence ID" value="GIY70698.1"/>
    <property type="molecule type" value="Genomic_DNA"/>
</dbReference>
<dbReference type="Proteomes" id="UP001054837">
    <property type="component" value="Unassembled WGS sequence"/>
</dbReference>
<dbReference type="AlphaFoldDB" id="A0AAV4VMH8"/>
<evidence type="ECO:0000313" key="1">
    <source>
        <dbReference type="EMBL" id="GIY70698.1"/>
    </source>
</evidence>